<dbReference type="Pfam" id="PF00496">
    <property type="entry name" value="SBP_bac_5"/>
    <property type="match status" value="1"/>
</dbReference>
<dbReference type="Gene3D" id="3.10.105.10">
    <property type="entry name" value="Dipeptide-binding Protein, Domain 3"/>
    <property type="match status" value="1"/>
</dbReference>
<gene>
    <name evidence="8" type="ORF">FHS76_002628</name>
</gene>
<accession>A0A7W9AYX4</accession>
<evidence type="ECO:0000256" key="5">
    <source>
        <dbReference type="ARBA" id="ARBA00022764"/>
    </source>
</evidence>
<evidence type="ECO:0000256" key="2">
    <source>
        <dbReference type="ARBA" id="ARBA00005695"/>
    </source>
</evidence>
<feature type="chain" id="PRO_5030742923" evidence="6">
    <location>
        <begin position="31"/>
        <end position="614"/>
    </location>
</feature>
<keyword evidence="4 6" id="KW-0732">Signal</keyword>
<keyword evidence="5" id="KW-0574">Periplasm</keyword>
<dbReference type="PANTHER" id="PTHR30290:SF64">
    <property type="entry name" value="ABC TRANSPORTER PERIPLASMIC BINDING PROTEIN"/>
    <property type="match status" value="1"/>
</dbReference>
<dbReference type="GO" id="GO:0042884">
    <property type="term" value="P:microcin transport"/>
    <property type="evidence" value="ECO:0007669"/>
    <property type="project" value="TreeGrafter"/>
</dbReference>
<evidence type="ECO:0000256" key="4">
    <source>
        <dbReference type="ARBA" id="ARBA00022729"/>
    </source>
</evidence>
<dbReference type="Gene3D" id="3.40.190.10">
    <property type="entry name" value="Periplasmic binding protein-like II"/>
    <property type="match status" value="1"/>
</dbReference>
<evidence type="ECO:0000256" key="6">
    <source>
        <dbReference type="SAM" id="SignalP"/>
    </source>
</evidence>
<comment type="caution">
    <text evidence="8">The sequence shown here is derived from an EMBL/GenBank/DDBJ whole genome shotgun (WGS) entry which is preliminary data.</text>
</comment>
<dbReference type="InterPro" id="IPR000914">
    <property type="entry name" value="SBP_5_dom"/>
</dbReference>
<protein>
    <submittedName>
        <fullName evidence="8">Peptide/nickel transport system substrate-binding protein</fullName>
    </submittedName>
</protein>
<evidence type="ECO:0000259" key="7">
    <source>
        <dbReference type="Pfam" id="PF00496"/>
    </source>
</evidence>
<dbReference type="PANTHER" id="PTHR30290">
    <property type="entry name" value="PERIPLASMIC BINDING COMPONENT OF ABC TRANSPORTER"/>
    <property type="match status" value="1"/>
</dbReference>
<reference evidence="8 9" key="1">
    <citation type="submission" date="2020-08" db="EMBL/GenBank/DDBJ databases">
        <title>Genomic Encyclopedia of Type Strains, Phase IV (KMG-IV): sequencing the most valuable type-strain genomes for metagenomic binning, comparative biology and taxonomic classification.</title>
        <authorList>
            <person name="Goeker M."/>
        </authorList>
    </citation>
    <scope>NUCLEOTIDE SEQUENCE [LARGE SCALE GENOMIC DNA]</scope>
    <source>
        <strain evidence="8 9">DSM 26944</strain>
    </source>
</reference>
<dbReference type="GO" id="GO:0030288">
    <property type="term" value="C:outer membrane-bounded periplasmic space"/>
    <property type="evidence" value="ECO:0007669"/>
    <property type="project" value="TreeGrafter"/>
</dbReference>
<feature type="signal peptide" evidence="6">
    <location>
        <begin position="1"/>
        <end position="30"/>
    </location>
</feature>
<comment type="subcellular location">
    <subcellularLocation>
        <location evidence="1">Periplasm</location>
    </subcellularLocation>
</comment>
<evidence type="ECO:0000256" key="3">
    <source>
        <dbReference type="ARBA" id="ARBA00022448"/>
    </source>
</evidence>
<dbReference type="Proteomes" id="UP000555546">
    <property type="component" value="Unassembled WGS sequence"/>
</dbReference>
<dbReference type="AlphaFoldDB" id="A0A7W9AYX4"/>
<organism evidence="8 9">
    <name type="scientific">Brucella daejeonensis</name>
    <dbReference type="NCBI Taxonomy" id="659015"/>
    <lineage>
        <taxon>Bacteria</taxon>
        <taxon>Pseudomonadati</taxon>
        <taxon>Pseudomonadota</taxon>
        <taxon>Alphaproteobacteria</taxon>
        <taxon>Hyphomicrobiales</taxon>
        <taxon>Brucellaceae</taxon>
        <taxon>Brucella/Ochrobactrum group</taxon>
        <taxon>Brucella</taxon>
    </lineage>
</organism>
<name>A0A7W9AYX4_9HYPH</name>
<evidence type="ECO:0000313" key="9">
    <source>
        <dbReference type="Proteomes" id="UP000555546"/>
    </source>
</evidence>
<proteinExistence type="inferred from homology"/>
<dbReference type="PIRSF" id="PIRSF002741">
    <property type="entry name" value="MppA"/>
    <property type="match status" value="1"/>
</dbReference>
<comment type="similarity">
    <text evidence="2">Belongs to the bacterial solute-binding protein 5 family.</text>
</comment>
<dbReference type="GO" id="GO:1904680">
    <property type="term" value="F:peptide transmembrane transporter activity"/>
    <property type="evidence" value="ECO:0007669"/>
    <property type="project" value="TreeGrafter"/>
</dbReference>
<sequence>MNGLIAIFRRAVFASLVGSVIGMTAARAVAQTQPDYALSMHGDVALPADFSHFPYANPDAPKGGALTMGVVGTFDSLNPFVLKSMRTTARGLFLDGELGNLVFEPLMQRSRDEPFTLYPLLAEKISIDPDRKWVEFTLNPKAKWSDGEPVTVDDVLFTYDILTEKGRPPYNNRVSRIEKIEKTGDRSVRFIFNDKSDREFPMLIASITPVLPKHAIDRETFGNSSLKPPVGSGPYIVSDVQPGQRIIYKRNPDYWGKDLPTQTGLNNFDTLSIEYYRNETSLFESFKKGLLDVFIEANPTRWEKLYDFPAVMQGNVVKDSFEKGTPVNMLGFVFNTRRPIFADRRVRQALGLLFDFEWANRNLFADQYRRTQSFWEGSELSSVGKPADAREKELLAPFPDVVREDVMNGTWHPPVTDGSGHDRAPAKKAYDLLTEAGFRFERGLAIDPSGKPFSFEIMTRSPDEEKVALAYKRNLARLGITAEIRTADDAQYQQRLQTFDYDMILGALTGSLSPGNEQWMRWGAASRDIQGSFNYAGVADPAVDAMIEALLAAKSRVDFVSAVHALDRVLISGDYYIPLYHLPYQWVARWSQIEHPRKTPLYGYQLPTWWRAKQ</sequence>
<dbReference type="InterPro" id="IPR030678">
    <property type="entry name" value="Peptide/Ni-bd"/>
</dbReference>
<keyword evidence="3" id="KW-0813">Transport</keyword>
<evidence type="ECO:0000313" key="8">
    <source>
        <dbReference type="EMBL" id="MBB5702739.1"/>
    </source>
</evidence>
<dbReference type="EMBL" id="JACIJG010000009">
    <property type="protein sequence ID" value="MBB5702739.1"/>
    <property type="molecule type" value="Genomic_DNA"/>
</dbReference>
<dbReference type="CDD" id="cd08497">
    <property type="entry name" value="MbnE-like"/>
    <property type="match status" value="1"/>
</dbReference>
<dbReference type="SUPFAM" id="SSF53850">
    <property type="entry name" value="Periplasmic binding protein-like II"/>
    <property type="match status" value="1"/>
</dbReference>
<dbReference type="InterPro" id="IPR039424">
    <property type="entry name" value="SBP_5"/>
</dbReference>
<evidence type="ECO:0000256" key="1">
    <source>
        <dbReference type="ARBA" id="ARBA00004418"/>
    </source>
</evidence>
<dbReference type="GO" id="GO:0043190">
    <property type="term" value="C:ATP-binding cassette (ABC) transporter complex"/>
    <property type="evidence" value="ECO:0007669"/>
    <property type="project" value="InterPro"/>
</dbReference>
<feature type="domain" description="Solute-binding protein family 5" evidence="7">
    <location>
        <begin position="117"/>
        <end position="523"/>
    </location>
</feature>
<keyword evidence="9" id="KW-1185">Reference proteome</keyword>
<dbReference type="GO" id="GO:0015833">
    <property type="term" value="P:peptide transport"/>
    <property type="evidence" value="ECO:0007669"/>
    <property type="project" value="TreeGrafter"/>
</dbReference>